<gene>
    <name evidence="1" type="ordered locus">Mycch_0830</name>
</gene>
<proteinExistence type="predicted"/>
<accession>I4BED8</accession>
<evidence type="ECO:0000313" key="2">
    <source>
        <dbReference type="Proteomes" id="UP000006057"/>
    </source>
</evidence>
<dbReference type="eggNOG" id="ENOG50344AN">
    <property type="taxonomic scope" value="Bacteria"/>
</dbReference>
<organism evidence="1 2">
    <name type="scientific">Mycolicibacterium chubuense (strain NBB4)</name>
    <name type="common">Mycobacterium chubuense</name>
    <dbReference type="NCBI Taxonomy" id="710421"/>
    <lineage>
        <taxon>Bacteria</taxon>
        <taxon>Bacillati</taxon>
        <taxon>Actinomycetota</taxon>
        <taxon>Actinomycetes</taxon>
        <taxon>Mycobacteriales</taxon>
        <taxon>Mycobacteriaceae</taxon>
        <taxon>Mycolicibacterium</taxon>
    </lineage>
</organism>
<dbReference type="Proteomes" id="UP000006057">
    <property type="component" value="Chromosome"/>
</dbReference>
<dbReference type="EMBL" id="CP003053">
    <property type="protein sequence ID" value="AFM15645.1"/>
    <property type="molecule type" value="Genomic_DNA"/>
</dbReference>
<dbReference type="AlphaFoldDB" id="I4BED8"/>
<keyword evidence="2" id="KW-1185">Reference proteome</keyword>
<dbReference type="PATRIC" id="fig|710421.3.peg.838"/>
<reference evidence="1 2" key="1">
    <citation type="submission" date="2012-06" db="EMBL/GenBank/DDBJ databases">
        <title>Complete sequence of chromosome of Mycobacterium chubuense NBB4.</title>
        <authorList>
            <consortium name="US DOE Joint Genome Institute"/>
            <person name="Lucas S."/>
            <person name="Han J."/>
            <person name="Lapidus A."/>
            <person name="Cheng J.-F."/>
            <person name="Goodwin L."/>
            <person name="Pitluck S."/>
            <person name="Peters L."/>
            <person name="Mikhailova N."/>
            <person name="Teshima H."/>
            <person name="Detter J.C."/>
            <person name="Han C."/>
            <person name="Tapia R."/>
            <person name="Land M."/>
            <person name="Hauser L."/>
            <person name="Kyrpides N."/>
            <person name="Ivanova N."/>
            <person name="Pagani I."/>
            <person name="Mattes T."/>
            <person name="Holmes A."/>
            <person name="Rutledge P."/>
            <person name="Paulsen I."/>
            <person name="Coleman N."/>
            <person name="Woyke T."/>
        </authorList>
    </citation>
    <scope>NUCLEOTIDE SEQUENCE [LARGE SCALE GENOMIC DNA]</scope>
    <source>
        <strain evidence="1 2">NBB4</strain>
    </source>
</reference>
<sequence>MTASAGSRRMARPVRLVMAKQLGADIDGAWWPYTSSVARELPELIGALQRPLGEIVDIRVNWSALDGQWELDKIVAYARLTVDQKPRSPRLMCVSGRDATAKLLVVPSITSQALGMMILRCLSGMPTWPGDGNGDLYETARRVLQIAGGESARWLAVPEV</sequence>
<dbReference type="KEGG" id="mcb:Mycch_0830"/>
<protein>
    <submittedName>
        <fullName evidence="1">Uncharacterized protein</fullName>
    </submittedName>
</protein>
<name>I4BED8_MYCCN</name>
<evidence type="ECO:0000313" key="1">
    <source>
        <dbReference type="EMBL" id="AFM15645.1"/>
    </source>
</evidence>
<dbReference type="Pfam" id="PF19457">
    <property type="entry name" value="DUF5994"/>
    <property type="match status" value="1"/>
</dbReference>
<dbReference type="HOGENOM" id="CLU_120926_0_0_11"/>
<dbReference type="InterPro" id="IPR046036">
    <property type="entry name" value="DUF5994"/>
</dbReference>